<dbReference type="EMBL" id="CP040812">
    <property type="protein sequence ID" value="QCY69760.1"/>
    <property type="molecule type" value="Genomic_DNA"/>
</dbReference>
<dbReference type="PROSITE" id="PS51257">
    <property type="entry name" value="PROKAR_LIPOPROTEIN"/>
    <property type="match status" value="1"/>
</dbReference>
<dbReference type="Gene3D" id="2.40.128.270">
    <property type="match status" value="1"/>
</dbReference>
<dbReference type="KEGG" id="afla:FHG64_10315"/>
<dbReference type="PANTHER" id="PTHR35535">
    <property type="entry name" value="HEAT SHOCK PROTEIN HSLJ"/>
    <property type="match status" value="1"/>
</dbReference>
<dbReference type="Pfam" id="PF03724">
    <property type="entry name" value="META"/>
    <property type="match status" value="1"/>
</dbReference>
<name>A0A5B7X3F3_9FLAO</name>
<dbReference type="InterPro" id="IPR053147">
    <property type="entry name" value="Hsp_HslJ-like"/>
</dbReference>
<accession>A0A5B7X3F3</accession>
<gene>
    <name evidence="2" type="ORF">FHG64_10315</name>
</gene>
<keyword evidence="3" id="KW-1185">Reference proteome</keyword>
<protein>
    <submittedName>
        <fullName evidence="2">META domain-containing protein</fullName>
    </submittedName>
</protein>
<feature type="domain" description="DUF306" evidence="1">
    <location>
        <begin position="39"/>
        <end position="138"/>
    </location>
</feature>
<reference evidence="2 3" key="1">
    <citation type="submission" date="2019-06" db="EMBL/GenBank/DDBJ databases">
        <title>Complete genome sequence of Antarcticibacterium flavum KCTC 52984T from an Antarctic marine sediment.</title>
        <authorList>
            <person name="Lee Y.M."/>
            <person name="Shin S.C."/>
        </authorList>
    </citation>
    <scope>NUCLEOTIDE SEQUENCE [LARGE SCALE GENOMIC DNA]</scope>
    <source>
        <strain evidence="2 3">KCTC 52984</strain>
    </source>
</reference>
<dbReference type="InterPro" id="IPR005184">
    <property type="entry name" value="DUF306_Meta_HslJ"/>
</dbReference>
<dbReference type="RefSeq" id="WP_139066325.1">
    <property type="nucleotide sequence ID" value="NZ_CP040812.1"/>
</dbReference>
<sequence length="146" mass="16797">MKNMLLIFLVFMVSCGEQKDKKDPMQPQRAVTGEMDLLGSYILSQLRGKDISFEQISLRIDTTRQEIMGNAGCNRFSIRYNATGKEISFQDPVSTKMFCEGKMEREKEIMDLFSTISSVEMDEENVIFLDDNGDPVFRAKKTNERE</sequence>
<organism evidence="2 3">
    <name type="scientific">Antarcticibacterium flavum</name>
    <dbReference type="NCBI Taxonomy" id="2058175"/>
    <lineage>
        <taxon>Bacteria</taxon>
        <taxon>Pseudomonadati</taxon>
        <taxon>Bacteroidota</taxon>
        <taxon>Flavobacteriia</taxon>
        <taxon>Flavobacteriales</taxon>
        <taxon>Flavobacteriaceae</taxon>
        <taxon>Antarcticibacterium</taxon>
    </lineage>
</organism>
<dbReference type="Proteomes" id="UP000309016">
    <property type="component" value="Chromosome"/>
</dbReference>
<dbReference type="InterPro" id="IPR038670">
    <property type="entry name" value="HslJ-like_sf"/>
</dbReference>
<proteinExistence type="predicted"/>
<dbReference type="AlphaFoldDB" id="A0A5B7X3F3"/>
<dbReference type="PANTHER" id="PTHR35535:SF2">
    <property type="entry name" value="DUF306 DOMAIN-CONTAINING PROTEIN"/>
    <property type="match status" value="1"/>
</dbReference>
<evidence type="ECO:0000259" key="1">
    <source>
        <dbReference type="Pfam" id="PF03724"/>
    </source>
</evidence>
<dbReference type="OrthoDB" id="1432946at2"/>
<evidence type="ECO:0000313" key="3">
    <source>
        <dbReference type="Proteomes" id="UP000309016"/>
    </source>
</evidence>
<evidence type="ECO:0000313" key="2">
    <source>
        <dbReference type="EMBL" id="QCY69760.1"/>
    </source>
</evidence>